<dbReference type="OrthoDB" id="193499at2759"/>
<name>A0A8J9ZFK8_BRALA</name>
<evidence type="ECO:0000256" key="1">
    <source>
        <dbReference type="ARBA" id="ARBA00000971"/>
    </source>
</evidence>
<dbReference type="GO" id="GO:0005737">
    <property type="term" value="C:cytoplasm"/>
    <property type="evidence" value="ECO:0007669"/>
    <property type="project" value="TreeGrafter"/>
</dbReference>
<dbReference type="AlphaFoldDB" id="A0A8J9ZFK8"/>
<dbReference type="GO" id="GO:0016018">
    <property type="term" value="F:cyclosporin A binding"/>
    <property type="evidence" value="ECO:0007669"/>
    <property type="project" value="TreeGrafter"/>
</dbReference>
<keyword evidence="9" id="KW-1185">Reference proteome</keyword>
<organism evidence="8 9">
    <name type="scientific">Branchiostoma lanceolatum</name>
    <name type="common">Common lancelet</name>
    <name type="synonym">Amphioxus lanceolatum</name>
    <dbReference type="NCBI Taxonomy" id="7740"/>
    <lineage>
        <taxon>Eukaryota</taxon>
        <taxon>Metazoa</taxon>
        <taxon>Chordata</taxon>
        <taxon>Cephalochordata</taxon>
        <taxon>Leptocardii</taxon>
        <taxon>Amphioxiformes</taxon>
        <taxon>Branchiostomatidae</taxon>
        <taxon>Branchiostoma</taxon>
    </lineage>
</organism>
<dbReference type="SUPFAM" id="SSF50891">
    <property type="entry name" value="Cyclophilin-like"/>
    <property type="match status" value="1"/>
</dbReference>
<dbReference type="InterPro" id="IPR029000">
    <property type="entry name" value="Cyclophilin-like_dom_sf"/>
</dbReference>
<gene>
    <name evidence="8" type="primary">PPIB</name>
    <name evidence="8" type="ORF">BLAG_LOCUS12763</name>
</gene>
<dbReference type="PANTHER" id="PTHR11071:SF547">
    <property type="entry name" value="PEPTIDYL-PROLYL CIS-TRANS ISOMERASE"/>
    <property type="match status" value="1"/>
</dbReference>
<dbReference type="PANTHER" id="PTHR11071">
    <property type="entry name" value="PEPTIDYL-PROLYL CIS-TRANS ISOMERASE"/>
    <property type="match status" value="1"/>
</dbReference>
<dbReference type="PRINTS" id="PR00153">
    <property type="entry name" value="CSAPPISMRASE"/>
</dbReference>
<dbReference type="InterPro" id="IPR002130">
    <property type="entry name" value="Cyclophilin-type_PPIase_dom"/>
</dbReference>
<feature type="chain" id="PRO_5035487613" description="Peptidyl-prolyl cis-trans isomerase" evidence="6">
    <location>
        <begin position="25"/>
        <end position="226"/>
    </location>
</feature>
<feature type="domain" description="PPIase cyclophilin-type" evidence="7">
    <location>
        <begin position="48"/>
        <end position="209"/>
    </location>
</feature>
<dbReference type="Proteomes" id="UP000838412">
    <property type="component" value="Chromosome 2"/>
</dbReference>
<keyword evidence="2 6" id="KW-0732">Signal</keyword>
<sequence>MELKMLFLTVLLSLVVVSLPGSDAATKKIKKNKDEKAPDILTVTKKAWMEVEIDDEPIGRIVIGLFGDIVPATVMNFAALMKGKWKGDSSFSYKGSIFHRVVKDHVIQGGDITNWDGTGGTSIYGDVFPDENFLLSHKGPGWVSMANHGPDTNQSQFFITLQTARFLDKRYVVFGKVLQGLSVVKKIGEVEVDAWDRPEKLVRVTSCGVENVSPYGYRDSESKAEL</sequence>
<reference evidence="8" key="1">
    <citation type="submission" date="2022-01" db="EMBL/GenBank/DDBJ databases">
        <authorList>
            <person name="Braso-Vives M."/>
        </authorList>
    </citation>
    <scope>NUCLEOTIDE SEQUENCE</scope>
</reference>
<evidence type="ECO:0000256" key="2">
    <source>
        <dbReference type="ARBA" id="ARBA00022729"/>
    </source>
</evidence>
<evidence type="ECO:0000256" key="6">
    <source>
        <dbReference type="RuleBase" id="RU363019"/>
    </source>
</evidence>
<evidence type="ECO:0000313" key="8">
    <source>
        <dbReference type="EMBL" id="CAH1252767.1"/>
    </source>
</evidence>
<dbReference type="PROSITE" id="PS50072">
    <property type="entry name" value="CSA_PPIASE_2"/>
    <property type="match status" value="1"/>
</dbReference>
<comment type="similarity">
    <text evidence="6">Belongs to the cyclophilin-type PPIase family.</text>
</comment>
<evidence type="ECO:0000256" key="4">
    <source>
        <dbReference type="ARBA" id="ARBA00023235"/>
    </source>
</evidence>
<dbReference type="Pfam" id="PF00160">
    <property type="entry name" value="Pro_isomerase"/>
    <property type="match status" value="1"/>
</dbReference>
<dbReference type="GO" id="GO:0006457">
    <property type="term" value="P:protein folding"/>
    <property type="evidence" value="ECO:0007669"/>
    <property type="project" value="TreeGrafter"/>
</dbReference>
<accession>A0A8J9ZFK8</accession>
<dbReference type="EMBL" id="OV696687">
    <property type="protein sequence ID" value="CAH1252767.1"/>
    <property type="molecule type" value="Genomic_DNA"/>
</dbReference>
<dbReference type="EC" id="5.2.1.8" evidence="6"/>
<protein>
    <recommendedName>
        <fullName evidence="6">Peptidyl-prolyl cis-trans isomerase</fullName>
        <shortName evidence="6">PPIase</shortName>
        <ecNumber evidence="6">5.2.1.8</ecNumber>
    </recommendedName>
</protein>
<keyword evidence="3 6" id="KW-0697">Rotamase</keyword>
<feature type="signal peptide" evidence="6">
    <location>
        <begin position="1"/>
        <end position="24"/>
    </location>
</feature>
<comment type="catalytic activity">
    <reaction evidence="1 6">
        <text>[protein]-peptidylproline (omega=180) = [protein]-peptidylproline (omega=0)</text>
        <dbReference type="Rhea" id="RHEA:16237"/>
        <dbReference type="Rhea" id="RHEA-COMP:10747"/>
        <dbReference type="Rhea" id="RHEA-COMP:10748"/>
        <dbReference type="ChEBI" id="CHEBI:83833"/>
        <dbReference type="ChEBI" id="CHEBI:83834"/>
        <dbReference type="EC" id="5.2.1.8"/>
    </reaction>
</comment>
<comment type="function">
    <text evidence="5">PPIases accelerate the folding of proteins. It catalyzes the cis-trans isomerization of proline imidic peptide bonds in oligopeptides. Acts on the folding of rhodopsin RH1 and RH2 (but not RH3) and is required for visual transduction.</text>
</comment>
<evidence type="ECO:0000259" key="7">
    <source>
        <dbReference type="PROSITE" id="PS50072"/>
    </source>
</evidence>
<dbReference type="Gene3D" id="2.40.100.10">
    <property type="entry name" value="Cyclophilin-like"/>
    <property type="match status" value="1"/>
</dbReference>
<evidence type="ECO:0000256" key="3">
    <source>
        <dbReference type="ARBA" id="ARBA00023110"/>
    </source>
</evidence>
<keyword evidence="4 6" id="KW-0413">Isomerase</keyword>
<dbReference type="FunFam" id="2.40.100.10:FF:000019">
    <property type="entry name" value="Peptidyl-prolyl cis-trans isomerase"/>
    <property type="match status" value="1"/>
</dbReference>
<evidence type="ECO:0000256" key="5">
    <source>
        <dbReference type="ARBA" id="ARBA00056644"/>
    </source>
</evidence>
<dbReference type="GO" id="GO:0003755">
    <property type="term" value="F:peptidyl-prolyl cis-trans isomerase activity"/>
    <property type="evidence" value="ECO:0007669"/>
    <property type="project" value="UniProtKB-UniRule"/>
</dbReference>
<proteinExistence type="inferred from homology"/>
<evidence type="ECO:0000313" key="9">
    <source>
        <dbReference type="Proteomes" id="UP000838412"/>
    </source>
</evidence>